<dbReference type="EMBL" id="MK270527">
    <property type="protein sequence ID" value="QHQ98538.1"/>
    <property type="molecule type" value="Genomic_DNA"/>
</dbReference>
<keyword evidence="2" id="KW-0496">Mitochondrion</keyword>
<sequence length="53" mass="6648">MPQMLPMEWTFLFFMCSMIIVMTISHIFFYPSLKNKKNLIKSETFKFNFSWWW</sequence>
<keyword evidence="1" id="KW-0472">Membrane</keyword>
<keyword evidence="1" id="KW-0812">Transmembrane</keyword>
<accession>A0A6B9WEH4</accession>
<evidence type="ECO:0000313" key="2">
    <source>
        <dbReference type="EMBL" id="QHQ98538.1"/>
    </source>
</evidence>
<keyword evidence="1" id="KW-1133">Transmembrane helix</keyword>
<gene>
    <name evidence="2" type="primary">atp8</name>
</gene>
<proteinExistence type="predicted"/>
<protein>
    <submittedName>
        <fullName evidence="2">ATP synthase subunit 8</fullName>
    </submittedName>
</protein>
<evidence type="ECO:0000256" key="1">
    <source>
        <dbReference type="SAM" id="Phobius"/>
    </source>
</evidence>
<name>A0A6B9WEH4_9ACAR</name>
<dbReference type="AlphaFoldDB" id="A0A6B9WEH4"/>
<reference evidence="2" key="1">
    <citation type="journal article" date="2019" name="Zool. Scr.">
        <title>Mitochondrial genome reorganization characterizes various lineages of mesostigmatid mites (Acari: Parasitiformes).</title>
        <authorList>
            <person name="Li W.-N."/>
            <person name="Shao R."/>
            <person name="Zhang Q."/>
            <person name="Deng W."/>
            <person name="Xue X.-F."/>
        </authorList>
    </citation>
    <scope>NUCLEOTIDE SEQUENCE</scope>
</reference>
<organism evidence="2">
    <name type="scientific">Macrocheles nataliae</name>
    <dbReference type="NCBI Taxonomy" id="2058476"/>
    <lineage>
        <taxon>Eukaryota</taxon>
        <taxon>Metazoa</taxon>
        <taxon>Ecdysozoa</taxon>
        <taxon>Arthropoda</taxon>
        <taxon>Chelicerata</taxon>
        <taxon>Arachnida</taxon>
        <taxon>Acari</taxon>
        <taxon>Parasitiformes</taxon>
        <taxon>Mesostigmata</taxon>
        <taxon>Gamasina</taxon>
        <taxon>Eviphidoidea</taxon>
        <taxon>Macrochelidae</taxon>
        <taxon>Macrocheles</taxon>
    </lineage>
</organism>
<feature type="transmembrane region" description="Helical" evidence="1">
    <location>
        <begin position="12"/>
        <end position="33"/>
    </location>
</feature>
<geneLocation type="mitochondrion" evidence="2"/>